<reference evidence="3 4" key="1">
    <citation type="submission" date="2006-02" db="EMBL/GenBank/DDBJ databases">
        <authorList>
            <person name="Amann R."/>
            <person name="Ferriera S."/>
            <person name="Johnson J."/>
            <person name="Kravitz S."/>
            <person name="Halpern A."/>
            <person name="Remington K."/>
            <person name="Beeson K."/>
            <person name="Tran B."/>
            <person name="Rogers Y.-H."/>
            <person name="Friedman R."/>
            <person name="Venter J.C."/>
        </authorList>
    </citation>
    <scope>NUCLEOTIDE SEQUENCE [LARGE SCALE GENOMIC DNA]</scope>
    <source>
        <strain evidence="3 4">DSM 3645</strain>
    </source>
</reference>
<protein>
    <submittedName>
        <fullName evidence="3">Uncharacterized conserved protein</fullName>
    </submittedName>
</protein>
<feature type="domain" description="Microcystin LR degradation protein MlrC N-terminal" evidence="2">
    <location>
        <begin position="2"/>
        <end position="291"/>
    </location>
</feature>
<evidence type="ECO:0000259" key="1">
    <source>
        <dbReference type="Pfam" id="PF07171"/>
    </source>
</evidence>
<dbReference type="Pfam" id="PF07171">
    <property type="entry name" value="MlrC_C"/>
    <property type="match status" value="1"/>
</dbReference>
<dbReference type="Pfam" id="PF07364">
    <property type="entry name" value="DUF1485"/>
    <property type="match status" value="1"/>
</dbReference>
<dbReference type="AlphaFoldDB" id="A3ZYZ0"/>
<dbReference type="Proteomes" id="UP000004358">
    <property type="component" value="Unassembled WGS sequence"/>
</dbReference>
<dbReference type="STRING" id="314230.DSM3645_18501"/>
<evidence type="ECO:0000259" key="2">
    <source>
        <dbReference type="Pfam" id="PF07364"/>
    </source>
</evidence>
<feature type="domain" description="Microcystin LR degradation protein MlrC C-terminal" evidence="1">
    <location>
        <begin position="299"/>
        <end position="477"/>
    </location>
</feature>
<dbReference type="eggNOG" id="COG5476">
    <property type="taxonomic scope" value="Bacteria"/>
</dbReference>
<sequence length="491" mass="53044">MRVGVISLLHESNTFVAAPTTLDNFRRDMLLVGDEIIPRYEAAHHEVAGFIAGLRQAAIEPVGIFAARALPSGVIAADAFDELVRCMLEQLDQHDQLDGLLIAPHGATVAANHPDADGYWMQAVRDAFGRDKPIMGTLDPHANLSPQMVAATDALFSYRTNPHVDQAERGREAAEMMARTLRGEIRPRQAAAYPPLAINIERQCSSEFPCQQYAEWVTEVRSRPGILGASFFYGFPYADVAEMGSAMLCIADDNADLATSTAHELAERMWNDRASTLGSFCSIDSAIDQALACAGPVCLLDMGDNVGAGSPADGTCIAQRLVDRQIPRAFVAICDPAAVAIATKSGVGAVLPLSIGAWQDRLHGEPLQVTCEVISVHAGRFAEEEPRHGGKTEFDMGATAIVRTQSGLTVQITSERTAPWSLRQLTHCNLAPTDFQILVAKGVNAPLAAYASVCPYFFRVDTPGVTTANLDRLQYAHRRVPMYPFEITAGK</sequence>
<accession>A3ZYZ0</accession>
<dbReference type="InterPro" id="IPR015995">
    <property type="entry name" value="MlrC_N"/>
</dbReference>
<dbReference type="HOGENOM" id="CLU_028172_1_0_0"/>
<evidence type="ECO:0000313" key="3">
    <source>
        <dbReference type="EMBL" id="EAQ78355.1"/>
    </source>
</evidence>
<organism evidence="3 4">
    <name type="scientific">Blastopirellula marina DSM 3645</name>
    <dbReference type="NCBI Taxonomy" id="314230"/>
    <lineage>
        <taxon>Bacteria</taxon>
        <taxon>Pseudomonadati</taxon>
        <taxon>Planctomycetota</taxon>
        <taxon>Planctomycetia</taxon>
        <taxon>Pirellulales</taxon>
        <taxon>Pirellulaceae</taxon>
        <taxon>Blastopirellula</taxon>
    </lineage>
</organism>
<proteinExistence type="predicted"/>
<dbReference type="PIRSF" id="PIRSF012702">
    <property type="entry name" value="UCP012702"/>
    <property type="match status" value="1"/>
</dbReference>
<dbReference type="InterPro" id="IPR010799">
    <property type="entry name" value="MlrC_C"/>
</dbReference>
<dbReference type="RefSeq" id="WP_002651597.1">
    <property type="nucleotide sequence ID" value="NZ_CH672376.1"/>
</dbReference>
<gene>
    <name evidence="3" type="ORF">DSM3645_18501</name>
</gene>
<evidence type="ECO:0000313" key="4">
    <source>
        <dbReference type="Proteomes" id="UP000004358"/>
    </source>
</evidence>
<comment type="caution">
    <text evidence="3">The sequence shown here is derived from an EMBL/GenBank/DDBJ whole genome shotgun (WGS) entry which is preliminary data.</text>
</comment>
<dbReference type="EMBL" id="AANZ01000022">
    <property type="protein sequence ID" value="EAQ78355.1"/>
    <property type="molecule type" value="Genomic_DNA"/>
</dbReference>
<dbReference type="InterPro" id="IPR009197">
    <property type="entry name" value="MlrC"/>
</dbReference>
<name>A3ZYZ0_9BACT</name>
<dbReference type="OrthoDB" id="9815420at2"/>